<organism evidence="2 3">
    <name type="scientific">Candidatus Faecousia excrementigallinarum</name>
    <dbReference type="NCBI Taxonomy" id="2840806"/>
    <lineage>
        <taxon>Bacteria</taxon>
        <taxon>Bacillati</taxon>
        <taxon>Bacillota</taxon>
        <taxon>Clostridia</taxon>
        <taxon>Eubacteriales</taxon>
        <taxon>Oscillospiraceae</taxon>
        <taxon>Faecousia</taxon>
    </lineage>
</organism>
<dbReference type="SUPFAM" id="SSF53850">
    <property type="entry name" value="Periplasmic binding protein-like II"/>
    <property type="match status" value="1"/>
</dbReference>
<reference evidence="2" key="1">
    <citation type="submission" date="2020-10" db="EMBL/GenBank/DDBJ databases">
        <authorList>
            <person name="Gilroy R."/>
        </authorList>
    </citation>
    <scope>NUCLEOTIDE SEQUENCE</scope>
    <source>
        <strain evidence="2">13361</strain>
    </source>
</reference>
<comment type="caution">
    <text evidence="2">The sequence shown here is derived from an EMBL/GenBank/DDBJ whole genome shotgun (WGS) entry which is preliminary data.</text>
</comment>
<gene>
    <name evidence="2" type="ORF">IAB74_05815</name>
</gene>
<dbReference type="Gene3D" id="3.40.190.10">
    <property type="entry name" value="Periplasmic binding protein-like II"/>
    <property type="match status" value="2"/>
</dbReference>
<dbReference type="EMBL" id="DVFK01000082">
    <property type="protein sequence ID" value="HIQ68004.1"/>
    <property type="molecule type" value="Genomic_DNA"/>
</dbReference>
<feature type="region of interest" description="Disordered" evidence="1">
    <location>
        <begin position="14"/>
        <end position="33"/>
    </location>
</feature>
<dbReference type="AlphaFoldDB" id="A0A9D0Z314"/>
<protein>
    <recommendedName>
        <fullName evidence="4">ABC transporter substrate-binding protein</fullName>
    </recommendedName>
</protein>
<sequence>NEEGQLLYLTENNDLLRPGEKHPEDATDPNRAQDELPWHSTLYVQYPMVNEVYGKRITSFDEYKAALDAFLAEYGDDENMYAMSYDKDSAGDILWAGLSMYGYKCTYKGGLYVTDDGENYTYGLKAEKALDWLLFLNELYREGYIYEEAPVQSYDQFIRQMNKAKVFSFIGSFYPAYEANKNLAGNDMPQSYIPQKMMADGVEQVYQYNAAYTGAGAFVMLNSSPYKARICRLLEYLYSDEGSILHGWGIEGEDYYVNEDGIRDITPEIAEKKSNEEYDLKRGIRALYSVINLPTFTTDGQPAFARFAPYFSSEGGTDERDAIIRQDPEFNWHEDWKGTFYSDLSELDLVMQSETPEAIASARCAAVVKDLINNIIMAPTEEECRARYAEAVDKVNAYGIEAWEEAVNKQIHEKREKLGM</sequence>
<reference evidence="2" key="2">
    <citation type="journal article" date="2021" name="PeerJ">
        <title>Extensive microbial diversity within the chicken gut microbiome revealed by metagenomics and culture.</title>
        <authorList>
            <person name="Gilroy R."/>
            <person name="Ravi A."/>
            <person name="Getino M."/>
            <person name="Pursley I."/>
            <person name="Horton D.L."/>
            <person name="Alikhan N.F."/>
            <person name="Baker D."/>
            <person name="Gharbi K."/>
            <person name="Hall N."/>
            <person name="Watson M."/>
            <person name="Adriaenssens E.M."/>
            <person name="Foster-Nyarko E."/>
            <person name="Jarju S."/>
            <person name="Secka A."/>
            <person name="Antonio M."/>
            <person name="Oren A."/>
            <person name="Chaudhuri R.R."/>
            <person name="La Ragione R."/>
            <person name="Hildebrand F."/>
            <person name="Pallen M.J."/>
        </authorList>
    </citation>
    <scope>NUCLEOTIDE SEQUENCE</scope>
    <source>
        <strain evidence="2">13361</strain>
    </source>
</reference>
<name>A0A9D0Z314_9FIRM</name>
<evidence type="ECO:0000313" key="2">
    <source>
        <dbReference type="EMBL" id="HIQ68004.1"/>
    </source>
</evidence>
<feature type="non-terminal residue" evidence="2">
    <location>
        <position position="1"/>
    </location>
</feature>
<proteinExistence type="predicted"/>
<evidence type="ECO:0008006" key="4">
    <source>
        <dbReference type="Google" id="ProtNLM"/>
    </source>
</evidence>
<accession>A0A9D0Z314</accession>
<evidence type="ECO:0000256" key="1">
    <source>
        <dbReference type="SAM" id="MobiDB-lite"/>
    </source>
</evidence>
<dbReference type="Proteomes" id="UP000886796">
    <property type="component" value="Unassembled WGS sequence"/>
</dbReference>
<evidence type="ECO:0000313" key="3">
    <source>
        <dbReference type="Proteomes" id="UP000886796"/>
    </source>
</evidence>